<reference evidence="7 8" key="1">
    <citation type="submission" date="2016-01" db="EMBL/GenBank/DDBJ databases">
        <title>Genome sequence of the yeast Holleya sinecauda.</title>
        <authorList>
            <person name="Dietrich F.S."/>
        </authorList>
    </citation>
    <scope>NUCLEOTIDE SEQUENCE [LARGE SCALE GENOMIC DNA]</scope>
    <source>
        <strain evidence="7 8">ATCC 58844</strain>
    </source>
</reference>
<organism evidence="7 8">
    <name type="scientific">Eremothecium sinecaudum</name>
    <dbReference type="NCBI Taxonomy" id="45286"/>
    <lineage>
        <taxon>Eukaryota</taxon>
        <taxon>Fungi</taxon>
        <taxon>Dikarya</taxon>
        <taxon>Ascomycota</taxon>
        <taxon>Saccharomycotina</taxon>
        <taxon>Saccharomycetes</taxon>
        <taxon>Saccharomycetales</taxon>
        <taxon>Saccharomycetaceae</taxon>
        <taxon>Eremothecium</taxon>
    </lineage>
</organism>
<gene>
    <name evidence="7" type="ORF">AW171_hschr42709</name>
</gene>
<dbReference type="InterPro" id="IPR044666">
    <property type="entry name" value="Cyclophilin_A-like"/>
</dbReference>
<evidence type="ECO:0000256" key="4">
    <source>
        <dbReference type="ARBA" id="ARBA00038509"/>
    </source>
</evidence>
<evidence type="ECO:0000256" key="3">
    <source>
        <dbReference type="ARBA" id="ARBA00023242"/>
    </source>
</evidence>
<keyword evidence="8" id="KW-1185">Reference proteome</keyword>
<dbReference type="GO" id="GO:0071013">
    <property type="term" value="C:catalytic step 2 spliceosome"/>
    <property type="evidence" value="ECO:0007669"/>
    <property type="project" value="TreeGrafter"/>
</dbReference>
<accession>A0A109UX49</accession>
<evidence type="ECO:0000256" key="2">
    <source>
        <dbReference type="ARBA" id="ARBA00004123"/>
    </source>
</evidence>
<name>A0A109UX49_9SACH</name>
<dbReference type="Gene3D" id="2.40.100.10">
    <property type="entry name" value="Cyclophilin-like"/>
    <property type="match status" value="1"/>
</dbReference>
<dbReference type="GO" id="GO:0003755">
    <property type="term" value="F:peptidyl-prolyl cis-trans isomerase activity"/>
    <property type="evidence" value="ECO:0007669"/>
    <property type="project" value="UniProtKB-EC"/>
</dbReference>
<dbReference type="AlphaFoldDB" id="A0A109UX49"/>
<dbReference type="GeneID" id="28724056"/>
<comment type="catalytic activity">
    <reaction evidence="1">
        <text>[protein]-peptidylproline (omega=180) = [protein]-peptidylproline (omega=0)</text>
        <dbReference type="Rhea" id="RHEA:16237"/>
        <dbReference type="Rhea" id="RHEA-COMP:10747"/>
        <dbReference type="Rhea" id="RHEA-COMP:10748"/>
        <dbReference type="ChEBI" id="CHEBI:83833"/>
        <dbReference type="ChEBI" id="CHEBI:83834"/>
        <dbReference type="EC" id="5.2.1.8"/>
    </reaction>
</comment>
<comment type="subcellular location">
    <subcellularLocation>
        <location evidence="2">Nucleus</location>
    </subcellularLocation>
</comment>
<evidence type="ECO:0000256" key="5">
    <source>
        <dbReference type="SAM" id="MobiDB-lite"/>
    </source>
</evidence>
<dbReference type="InterPro" id="IPR002130">
    <property type="entry name" value="Cyclophilin-type_PPIase_dom"/>
</dbReference>
<evidence type="ECO:0000259" key="6">
    <source>
        <dbReference type="Pfam" id="PF00160"/>
    </source>
</evidence>
<feature type="region of interest" description="Disordered" evidence="5">
    <location>
        <begin position="221"/>
        <end position="255"/>
    </location>
</feature>
<dbReference type="RefSeq" id="XP_017987788.1">
    <property type="nucleotide sequence ID" value="XM_018132299.1"/>
</dbReference>
<proteinExistence type="inferred from homology"/>
<feature type="domain" description="PPIase cyclophilin-type" evidence="6">
    <location>
        <begin position="16"/>
        <end position="148"/>
    </location>
</feature>
<dbReference type="PANTHER" id="PTHR45625:SF6">
    <property type="entry name" value="SPLICEOSOME-ASSOCIATED PROTEIN CWC27 HOMOLOG"/>
    <property type="match status" value="1"/>
</dbReference>
<dbReference type="OrthoDB" id="442970at2759"/>
<dbReference type="SUPFAM" id="SSF50891">
    <property type="entry name" value="Cyclophilin-like"/>
    <property type="match status" value="1"/>
</dbReference>
<evidence type="ECO:0000313" key="7">
    <source>
        <dbReference type="EMBL" id="AMD20792.1"/>
    </source>
</evidence>
<dbReference type="STRING" id="45286.A0A109UX49"/>
<sequence>MSIMSVELPTTAKCVINTTKGKLEIELWAKECPVTTRSFLQAGIDGLLNEKSLIKLSGKTVELDYGELNCEEEFHHKLRFTRRGLVGIIPEDSMIFFTLDEKPELNDKAVLFGTLVGESIYNLVGISEGELEEDSKTFMYPAKIQSVEITIPYFKDLRRSKRRAENPTTLQPIKKDRKTAVIHFLDDEMDDEEVPINFKMKAAHDVLQDDKLVDGVREISETPAKLSSGMETESNKAENKTDQLPPPDNIDEPVTDRERDTLAFLGSFLSNRKAKSPVFN</sequence>
<keyword evidence="3" id="KW-0539">Nucleus</keyword>
<dbReference type="Pfam" id="PF00160">
    <property type="entry name" value="Pro_isomerase"/>
    <property type="match status" value="1"/>
</dbReference>
<evidence type="ECO:0000313" key="8">
    <source>
        <dbReference type="Proteomes" id="UP000243052"/>
    </source>
</evidence>
<dbReference type="InterPro" id="IPR029000">
    <property type="entry name" value="Cyclophilin-like_dom_sf"/>
</dbReference>
<dbReference type="Proteomes" id="UP000243052">
    <property type="component" value="Chromosome iv"/>
</dbReference>
<evidence type="ECO:0000256" key="1">
    <source>
        <dbReference type="ARBA" id="ARBA00000971"/>
    </source>
</evidence>
<dbReference type="PANTHER" id="PTHR45625">
    <property type="entry name" value="PEPTIDYL-PROLYL CIS-TRANS ISOMERASE-RELATED"/>
    <property type="match status" value="1"/>
</dbReference>
<comment type="similarity">
    <text evidence="4">Belongs to the cyclophilin-type PPIase family. CWC27 subfamily.</text>
</comment>
<protein>
    <submittedName>
        <fullName evidence="7">HDR050Wp</fullName>
    </submittedName>
</protein>
<dbReference type="EMBL" id="CP014244">
    <property type="protein sequence ID" value="AMD20792.1"/>
    <property type="molecule type" value="Genomic_DNA"/>
</dbReference>